<dbReference type="EMBL" id="GBXM01060297">
    <property type="protein sequence ID" value="JAH48280.1"/>
    <property type="molecule type" value="Transcribed_RNA"/>
</dbReference>
<accession>A0A0E9T5Q1</accession>
<evidence type="ECO:0000313" key="1">
    <source>
        <dbReference type="EMBL" id="JAH48280.1"/>
    </source>
</evidence>
<reference evidence="1" key="1">
    <citation type="submission" date="2014-11" db="EMBL/GenBank/DDBJ databases">
        <authorList>
            <person name="Amaro Gonzalez C."/>
        </authorList>
    </citation>
    <scope>NUCLEOTIDE SEQUENCE</scope>
</reference>
<proteinExistence type="predicted"/>
<sequence length="15" mass="1794">MYSNSNVPFSFLFQI</sequence>
<reference evidence="1" key="2">
    <citation type="journal article" date="2015" name="Fish Shellfish Immunol.">
        <title>Early steps in the European eel (Anguilla anguilla)-Vibrio vulnificus interaction in the gills: Role of the RtxA13 toxin.</title>
        <authorList>
            <person name="Callol A."/>
            <person name="Pajuelo D."/>
            <person name="Ebbesson L."/>
            <person name="Teles M."/>
            <person name="MacKenzie S."/>
            <person name="Amaro C."/>
        </authorList>
    </citation>
    <scope>NUCLEOTIDE SEQUENCE</scope>
</reference>
<protein>
    <submittedName>
        <fullName evidence="1">Uncharacterized protein</fullName>
    </submittedName>
</protein>
<organism evidence="1">
    <name type="scientific">Anguilla anguilla</name>
    <name type="common">European freshwater eel</name>
    <name type="synonym">Muraena anguilla</name>
    <dbReference type="NCBI Taxonomy" id="7936"/>
    <lineage>
        <taxon>Eukaryota</taxon>
        <taxon>Metazoa</taxon>
        <taxon>Chordata</taxon>
        <taxon>Craniata</taxon>
        <taxon>Vertebrata</taxon>
        <taxon>Euteleostomi</taxon>
        <taxon>Actinopterygii</taxon>
        <taxon>Neopterygii</taxon>
        <taxon>Teleostei</taxon>
        <taxon>Anguilliformes</taxon>
        <taxon>Anguillidae</taxon>
        <taxon>Anguilla</taxon>
    </lineage>
</organism>
<name>A0A0E9T5Q1_ANGAN</name>